<name>A0ABS2B7N3_9BURK</name>
<feature type="transmembrane region" description="Helical" evidence="1">
    <location>
        <begin position="52"/>
        <end position="77"/>
    </location>
</feature>
<dbReference type="EMBL" id="JAFCIQ010000012">
    <property type="protein sequence ID" value="MBM2768371.1"/>
    <property type="molecule type" value="Genomic_DNA"/>
</dbReference>
<organism evidence="2 3">
    <name type="scientific">Burkholderia anthina</name>
    <dbReference type="NCBI Taxonomy" id="179879"/>
    <lineage>
        <taxon>Bacteria</taxon>
        <taxon>Pseudomonadati</taxon>
        <taxon>Pseudomonadota</taxon>
        <taxon>Betaproteobacteria</taxon>
        <taxon>Burkholderiales</taxon>
        <taxon>Burkholderiaceae</taxon>
        <taxon>Burkholderia</taxon>
        <taxon>Burkholderia cepacia complex</taxon>
    </lineage>
</organism>
<feature type="transmembrane region" description="Helical" evidence="1">
    <location>
        <begin position="20"/>
        <end position="46"/>
    </location>
</feature>
<proteinExistence type="predicted"/>
<comment type="caution">
    <text evidence="2">The sequence shown here is derived from an EMBL/GenBank/DDBJ whole genome shotgun (WGS) entry which is preliminary data.</text>
</comment>
<keyword evidence="1" id="KW-0472">Membrane</keyword>
<reference evidence="2 3" key="1">
    <citation type="submission" date="2021-02" db="EMBL/GenBank/DDBJ databases">
        <title>Draft genome of the type strains Burkholderia anthina DSM16086.</title>
        <authorList>
            <person name="Hertel R."/>
            <person name="Meissner J."/>
            <person name="Poehlein A."/>
            <person name="Daniel R."/>
            <person name="Commichau F.M."/>
        </authorList>
    </citation>
    <scope>NUCLEOTIDE SEQUENCE [LARGE SCALE GENOMIC DNA]</scope>
    <source>
        <strain evidence="2 3">DSM 16086</strain>
    </source>
</reference>
<gene>
    <name evidence="2" type="ORF">JQK92_18305</name>
</gene>
<sequence>MISWTRRSSRRERIFVICEWLASFALFLLPVFFLLFCTVLFGVWYFGSVERWLGAASMLLIVSMSLTAAVFGIAGIASARFAPPRDTLTPAEHREPEPETATPPLDFIWMRTVPCYHPQGDENGFRVNCFNIDCTRRTTGAGVHCPAGKPPCR</sequence>
<keyword evidence="1" id="KW-0812">Transmembrane</keyword>
<protein>
    <recommendedName>
        <fullName evidence="4">Phage holin family protein</fullName>
    </recommendedName>
</protein>
<accession>A0ABS2B7N3</accession>
<keyword evidence="1" id="KW-1133">Transmembrane helix</keyword>
<keyword evidence="3" id="KW-1185">Reference proteome</keyword>
<evidence type="ECO:0000313" key="3">
    <source>
        <dbReference type="Proteomes" id="UP000755577"/>
    </source>
</evidence>
<evidence type="ECO:0008006" key="4">
    <source>
        <dbReference type="Google" id="ProtNLM"/>
    </source>
</evidence>
<dbReference type="GeneID" id="56501602"/>
<evidence type="ECO:0000313" key="2">
    <source>
        <dbReference type="EMBL" id="MBM2768371.1"/>
    </source>
</evidence>
<evidence type="ECO:0000256" key="1">
    <source>
        <dbReference type="SAM" id="Phobius"/>
    </source>
</evidence>
<dbReference type="Proteomes" id="UP000755577">
    <property type="component" value="Unassembled WGS sequence"/>
</dbReference>
<dbReference type="RefSeq" id="WP_143331686.1">
    <property type="nucleotide sequence ID" value="NZ_CABVLY010000013.1"/>
</dbReference>